<organism evidence="3 4">
    <name type="scientific">Babesia microti (strain RI)</name>
    <dbReference type="NCBI Taxonomy" id="1133968"/>
    <lineage>
        <taxon>Eukaryota</taxon>
        <taxon>Sar</taxon>
        <taxon>Alveolata</taxon>
        <taxon>Apicomplexa</taxon>
        <taxon>Aconoidasida</taxon>
        <taxon>Piroplasmida</taxon>
        <taxon>Babesiidae</taxon>
        <taxon>Babesia</taxon>
    </lineage>
</organism>
<dbReference type="Gene3D" id="2.10.230.10">
    <property type="entry name" value="Heat shock protein DnaJ, cysteine-rich domain"/>
    <property type="match status" value="1"/>
</dbReference>
<keyword evidence="1" id="KW-0732">Signal</keyword>
<dbReference type="InterPro" id="IPR036869">
    <property type="entry name" value="J_dom_sf"/>
</dbReference>
<reference evidence="3 4" key="2">
    <citation type="journal article" date="2013" name="PLoS ONE">
        <title>Whole genome mapping and re-organization of the nuclear and mitochondrial genomes of Babesia microti isolates.</title>
        <authorList>
            <person name="Cornillot E."/>
            <person name="Dassouli A."/>
            <person name="Garg A."/>
            <person name="Pachikara N."/>
            <person name="Randazzo S."/>
            <person name="Depoix D."/>
            <person name="Carcy B."/>
            <person name="Delbecq S."/>
            <person name="Frutos R."/>
            <person name="Silva J.C."/>
            <person name="Sutton R."/>
            <person name="Krause P.J."/>
            <person name="Mamoun C.B."/>
        </authorList>
    </citation>
    <scope>NUCLEOTIDE SEQUENCE [LARGE SCALE GENOMIC DNA]</scope>
    <source>
        <strain evidence="3 4">RI</strain>
    </source>
</reference>
<dbReference type="InterPro" id="IPR002939">
    <property type="entry name" value="DnaJ_C"/>
</dbReference>
<dbReference type="Gene3D" id="1.10.287.110">
    <property type="entry name" value="DnaJ domain"/>
    <property type="match status" value="1"/>
</dbReference>
<feature type="chain" id="PRO_5003710430" evidence="1">
    <location>
        <begin position="30"/>
        <end position="473"/>
    </location>
</feature>
<name>I7I8T9_BABMR</name>
<dbReference type="Pfam" id="PF00226">
    <property type="entry name" value="DnaJ"/>
    <property type="match status" value="1"/>
</dbReference>
<proteinExistence type="predicted"/>
<dbReference type="GO" id="GO:0042026">
    <property type="term" value="P:protein refolding"/>
    <property type="evidence" value="ECO:0007669"/>
    <property type="project" value="TreeGrafter"/>
</dbReference>
<reference evidence="3 4" key="3">
    <citation type="journal article" date="2016" name="Sci. Rep.">
        <title>Genome-wide diversity and gene expression profiling of Babesia microti isolates identify polymorphic genes that mediate host-pathogen interactions.</title>
        <authorList>
            <person name="Silva J.C."/>
            <person name="Cornillot E."/>
            <person name="McCracken C."/>
            <person name="Usmani-Brown S."/>
            <person name="Dwivedi A."/>
            <person name="Ifeonu O.O."/>
            <person name="Crabtree J."/>
            <person name="Gotia H.T."/>
            <person name="Virji A.Z."/>
            <person name="Reynes C."/>
            <person name="Colinge J."/>
            <person name="Kumar V."/>
            <person name="Lawres L."/>
            <person name="Pazzi J.E."/>
            <person name="Pablo J.V."/>
            <person name="Hung C."/>
            <person name="Brancato J."/>
            <person name="Kumari P."/>
            <person name="Orvis J."/>
            <person name="Tretina K."/>
            <person name="Chibucos M."/>
            <person name="Ott S."/>
            <person name="Sadzewicz L."/>
            <person name="Sengamalay N."/>
            <person name="Shetty A.C."/>
            <person name="Su Q."/>
            <person name="Tallon L."/>
            <person name="Fraser C.M."/>
            <person name="Frutos R."/>
            <person name="Molina D.M."/>
            <person name="Krause P.J."/>
            <person name="Ben Mamoun C."/>
        </authorList>
    </citation>
    <scope>NUCLEOTIDE SEQUENCE [LARGE SCALE GENOMIC DNA]</scope>
    <source>
        <strain evidence="3 4">RI</strain>
    </source>
</reference>
<dbReference type="GeneID" id="24424296"/>
<dbReference type="KEGG" id="bmic:BMR1_02g02565"/>
<evidence type="ECO:0000313" key="4">
    <source>
        <dbReference type="Proteomes" id="UP000002899"/>
    </source>
</evidence>
<dbReference type="SUPFAM" id="SSF46565">
    <property type="entry name" value="Chaperone J-domain"/>
    <property type="match status" value="1"/>
</dbReference>
<dbReference type="PANTHER" id="PTHR43096:SF10">
    <property type="entry name" value="CHAPERONE PROTEIN DNAJ A6, CHLOROPLASTIC"/>
    <property type="match status" value="1"/>
</dbReference>
<dbReference type="Pfam" id="PF01556">
    <property type="entry name" value="DnaJ_C"/>
    <property type="match status" value="1"/>
</dbReference>
<keyword evidence="4" id="KW-1185">Reference proteome</keyword>
<dbReference type="VEuPathDB" id="PiroplasmaDB:BMR1_02g02565"/>
<gene>
    <name evidence="3" type="ORF">BMR1_02g02565</name>
</gene>
<dbReference type="CDD" id="cd06257">
    <property type="entry name" value="DnaJ"/>
    <property type="match status" value="1"/>
</dbReference>
<dbReference type="SUPFAM" id="SSF49493">
    <property type="entry name" value="HSP40/DnaJ peptide-binding domain"/>
    <property type="match status" value="2"/>
</dbReference>
<protein>
    <submittedName>
        <fullName evidence="3">Chaperone protein DnaJ</fullName>
    </submittedName>
</protein>
<dbReference type="GO" id="GO:0051082">
    <property type="term" value="F:unfolded protein binding"/>
    <property type="evidence" value="ECO:0007669"/>
    <property type="project" value="InterPro"/>
</dbReference>
<dbReference type="CDD" id="cd10747">
    <property type="entry name" value="DnaJ_C"/>
    <property type="match status" value="1"/>
</dbReference>
<dbReference type="InterPro" id="IPR036410">
    <property type="entry name" value="HSP_DnaJ_Cys-rich_dom_sf"/>
</dbReference>
<dbReference type="SUPFAM" id="SSF57938">
    <property type="entry name" value="DnaJ/Hsp40 cysteine-rich domain"/>
    <property type="match status" value="1"/>
</dbReference>
<accession>I7I8T9</accession>
<evidence type="ECO:0000259" key="2">
    <source>
        <dbReference type="PROSITE" id="PS50076"/>
    </source>
</evidence>
<dbReference type="EMBL" id="FO082872">
    <property type="protein sequence ID" value="CCF73668.1"/>
    <property type="molecule type" value="Genomic_DNA"/>
</dbReference>
<dbReference type="Proteomes" id="UP000002899">
    <property type="component" value="Chromosome II"/>
</dbReference>
<dbReference type="InterPro" id="IPR008971">
    <property type="entry name" value="HSP40/DnaJ_pept-bd"/>
</dbReference>
<feature type="domain" description="J" evidence="2">
    <location>
        <begin position="112"/>
        <end position="173"/>
    </location>
</feature>
<sequence length="473" mass="53050">MRWKPIYVFTSALIRLFCIFSCNITFSECIRQSHGVDRRNINGLSLCTPTNVLFSTFACYIRPSKIGKSYNNLNKYKLGTSSSEVDGNEQSDISSGSDVERGNLIQGKRLKNYYRILNLDKYASGEDIKNQYENLIESLKPLENVDSNVIDMINEAYRILSDENTRRIYDELVAKKSLEKESGYNDSNIDQFYHDDGDYFPENLYNVLESDYDFTSDSDEMVLEMSTDDDYSDEDSNEMISLIPKLIKPNGTKLHTTLTIPFERAIMGGNETVTISRLENCKCLENLTTCKSCNGYGLDGKDKLGTGFVSSKECSECGGIGKSRAKKCDLCDNTGQVKVDNATIQVQVPRNVYDGARLLIRNQGNVYGTNGKAGDLVVTLRVKEHDHMYRMGKNIYSDVTVPYAAAILGTTIKLETCGGVVSLEIPPGTQHGDEIQVPNESIPMKHICRIEVALPKSVDKQERSLLEKIIQLK</sequence>
<dbReference type="InterPro" id="IPR001623">
    <property type="entry name" value="DnaJ_domain"/>
</dbReference>
<dbReference type="AlphaFoldDB" id="I7I8T9"/>
<evidence type="ECO:0000256" key="1">
    <source>
        <dbReference type="SAM" id="SignalP"/>
    </source>
</evidence>
<reference evidence="3 4" key="1">
    <citation type="journal article" date="2012" name="Nucleic Acids Res.">
        <title>Sequencing of the smallest Apicomplexan genome from the human pathogen Babesia microti.</title>
        <authorList>
            <person name="Cornillot E."/>
            <person name="Hadj-Kaddour K."/>
            <person name="Dassouli A."/>
            <person name="Noel B."/>
            <person name="Ranwez V."/>
            <person name="Vacherie B."/>
            <person name="Augagneur Y."/>
            <person name="Bres V."/>
            <person name="Duclos A."/>
            <person name="Randazzo S."/>
            <person name="Carcy B."/>
            <person name="Debierre-Grockiego F."/>
            <person name="Delbecq S."/>
            <person name="Moubri-Menage K."/>
            <person name="Shams-Eldin H."/>
            <person name="Usmani-Brown S."/>
            <person name="Bringaud F."/>
            <person name="Wincker P."/>
            <person name="Vivares C.P."/>
            <person name="Schwarz R.T."/>
            <person name="Schetters T.P."/>
            <person name="Krause P.J."/>
            <person name="Gorenflot A."/>
            <person name="Berry V."/>
            <person name="Barbe V."/>
            <person name="Ben Mamoun C."/>
        </authorList>
    </citation>
    <scope>NUCLEOTIDE SEQUENCE [LARGE SCALE GENOMIC DNA]</scope>
    <source>
        <strain evidence="3 4">RI</strain>
    </source>
</reference>
<dbReference type="Gene3D" id="2.60.260.20">
    <property type="entry name" value="Urease metallochaperone UreE, N-terminal domain"/>
    <property type="match status" value="2"/>
</dbReference>
<dbReference type="GO" id="GO:0005737">
    <property type="term" value="C:cytoplasm"/>
    <property type="evidence" value="ECO:0007669"/>
    <property type="project" value="TreeGrafter"/>
</dbReference>
<feature type="signal peptide" evidence="1">
    <location>
        <begin position="1"/>
        <end position="29"/>
    </location>
</feature>
<dbReference type="PANTHER" id="PTHR43096">
    <property type="entry name" value="DNAJ HOMOLOG 1, MITOCHONDRIAL-RELATED"/>
    <property type="match status" value="1"/>
</dbReference>
<dbReference type="PROSITE" id="PS50076">
    <property type="entry name" value="DNAJ_2"/>
    <property type="match status" value="1"/>
</dbReference>
<dbReference type="OrthoDB" id="10256793at2759"/>
<dbReference type="RefSeq" id="XP_012648277.1">
    <property type="nucleotide sequence ID" value="XM_012792823.1"/>
</dbReference>
<evidence type="ECO:0000313" key="3">
    <source>
        <dbReference type="EMBL" id="CCF73668.1"/>
    </source>
</evidence>